<dbReference type="PANTHER" id="PTHR37841:SF1">
    <property type="entry name" value="DUF3298 DOMAIN-CONTAINING PROTEIN"/>
    <property type="match status" value="1"/>
</dbReference>
<dbReference type="EMBL" id="WCSB01000001">
    <property type="protein sequence ID" value="KAB4455506.1"/>
    <property type="molecule type" value="Genomic_DNA"/>
</dbReference>
<proteinExistence type="predicted"/>
<evidence type="ECO:0000313" key="2">
    <source>
        <dbReference type="Proteomes" id="UP000460317"/>
    </source>
</evidence>
<reference evidence="1 2" key="1">
    <citation type="journal article" date="2019" name="Nat. Med.">
        <title>A library of human gut bacterial isolates paired with longitudinal multiomics data enables mechanistic microbiome research.</title>
        <authorList>
            <person name="Poyet M."/>
            <person name="Groussin M."/>
            <person name="Gibbons S.M."/>
            <person name="Avila-Pacheco J."/>
            <person name="Jiang X."/>
            <person name="Kearney S.M."/>
            <person name="Perrotta A.R."/>
            <person name="Berdy B."/>
            <person name="Zhao S."/>
            <person name="Lieberman T.D."/>
            <person name="Swanson P.K."/>
            <person name="Smith M."/>
            <person name="Roesemann S."/>
            <person name="Alexander J.E."/>
            <person name="Rich S.A."/>
            <person name="Livny J."/>
            <person name="Vlamakis H."/>
            <person name="Clish C."/>
            <person name="Bullock K."/>
            <person name="Deik A."/>
            <person name="Scott J."/>
            <person name="Pierce K.A."/>
            <person name="Xavier R.J."/>
            <person name="Alm E.J."/>
        </authorList>
    </citation>
    <scope>NUCLEOTIDE SEQUENCE [LARGE SCALE GENOMIC DNA]</scope>
    <source>
        <strain evidence="1 2">BIOML-A165</strain>
    </source>
</reference>
<dbReference type="InterPro" id="IPR032774">
    <property type="entry name" value="WG_beta_rep"/>
</dbReference>
<accession>A0A7J5JWQ9</accession>
<dbReference type="Pfam" id="PF14903">
    <property type="entry name" value="WG_beta_rep"/>
    <property type="match status" value="7"/>
</dbReference>
<dbReference type="Proteomes" id="UP000460317">
    <property type="component" value="Unassembled WGS sequence"/>
</dbReference>
<organism evidence="1 2">
    <name type="scientific">Bacteroides thetaiotaomicron</name>
    <dbReference type="NCBI Taxonomy" id="818"/>
    <lineage>
        <taxon>Bacteria</taxon>
        <taxon>Pseudomonadati</taxon>
        <taxon>Bacteroidota</taxon>
        <taxon>Bacteroidia</taxon>
        <taxon>Bacteroidales</taxon>
        <taxon>Bacteroidaceae</taxon>
        <taxon>Bacteroides</taxon>
    </lineage>
</organism>
<name>A0A7J5JWQ9_BACT4</name>
<comment type="caution">
    <text evidence="1">The sequence shown here is derived from an EMBL/GenBank/DDBJ whole genome shotgun (WGS) entry which is preliminary data.</text>
</comment>
<evidence type="ECO:0000313" key="1">
    <source>
        <dbReference type="EMBL" id="KAB4455506.1"/>
    </source>
</evidence>
<protein>
    <submittedName>
        <fullName evidence="1">WG repeat-containing protein</fullName>
    </submittedName>
</protein>
<dbReference type="PANTHER" id="PTHR37841">
    <property type="entry name" value="GLR2918 PROTEIN"/>
    <property type="match status" value="1"/>
</dbReference>
<gene>
    <name evidence="1" type="ORF">GAN93_00500</name>
</gene>
<dbReference type="AlphaFoldDB" id="A0A7J5JWQ9"/>
<dbReference type="RefSeq" id="WP_130041016.1">
    <property type="nucleotide sequence ID" value="NZ_CP103375.1"/>
</dbReference>
<sequence length="654" mass="75234">MKPIILLFISIFFFPYVAFCQSSNDEYFILTEYYYNDEGKQILIPTDSIEYHRITNKDHSTWGFKNKERKIMIPPGKYSFLNPVDKYGMILAQKDGKEGYIDITDKVLIPFIYDNVGVFSTGVELASVIKDGKQGFINRKGEIIIPLEYDGNSYNTNFHSGVAILTKNKRYGVINTQNNIIIPFEYEKIKYSDNQDCLIVTKDYDWATYSFEGKQLSEFDNYFIISRPLSAIPSNRTNLPLLITTDEMNVYLDKTQYLEEIEQNKRTGNTPVENKFAYIDKTKKVVVPFGTYDYATPFGLGRKAIVAKQGVFGIIDEYGKPILPLSFDFIEQPSEYANIFLATKGQTVTVYNQNAQIIPIKGIESYKCRDNHIIISDIHNKKGLLDYDGTQSIPFEYDTLYTSRSISVIDFIARKGDTYGYISRKNEIIKPFKYKHIYGLKDDLVFVNADGKAGMYDKEGNIKLAFEYDSICDTHYNSFEPEENKYIVIKNGKVGTVDIHNKVIIPIIYDELSGWVEYGPEAHFAKKDGKYGLISYEGQIIIPLEYEYVDLPVAGIIVVRKNGKYGALSWKNKEILPCIYDRIINDMPIESIGDTREPKLIVLSNGNWSYYDKKGDIIRKNVPKEVIMESYGHRIERGEPSNENLDFEMKRAKK</sequence>